<evidence type="ECO:0000313" key="2">
    <source>
        <dbReference type="EMBL" id="SFD46999.1"/>
    </source>
</evidence>
<protein>
    <submittedName>
        <fullName evidence="2">Uncharacterized protein</fullName>
    </submittedName>
</protein>
<dbReference type="EMBL" id="FOLM01000016">
    <property type="protein sequence ID" value="SFD46999.1"/>
    <property type="molecule type" value="Genomic_DNA"/>
</dbReference>
<gene>
    <name evidence="2" type="ORF">SAMN05421773_11674</name>
</gene>
<organism evidence="2 3">
    <name type="scientific">Streptomyces aidingensis</name>
    <dbReference type="NCBI Taxonomy" id="910347"/>
    <lineage>
        <taxon>Bacteria</taxon>
        <taxon>Bacillati</taxon>
        <taxon>Actinomycetota</taxon>
        <taxon>Actinomycetes</taxon>
        <taxon>Kitasatosporales</taxon>
        <taxon>Streptomycetaceae</taxon>
        <taxon>Streptomyces</taxon>
    </lineage>
</organism>
<sequence>MTTISTGGPRHRLRPRVAARSPATAFGALLPPGAATACANETHGIKGEERTFPLPGDGGTLTLDAPDTGPARSV</sequence>
<dbReference type="Proteomes" id="UP000199207">
    <property type="component" value="Unassembled WGS sequence"/>
</dbReference>
<proteinExistence type="predicted"/>
<name>A0A1I1SKJ3_9ACTN</name>
<evidence type="ECO:0000256" key="1">
    <source>
        <dbReference type="SAM" id="MobiDB-lite"/>
    </source>
</evidence>
<dbReference type="RefSeq" id="WP_093840930.1">
    <property type="nucleotide sequence ID" value="NZ_FOLM01000016.1"/>
</dbReference>
<dbReference type="AlphaFoldDB" id="A0A1I1SKJ3"/>
<keyword evidence="3" id="KW-1185">Reference proteome</keyword>
<accession>A0A1I1SKJ3</accession>
<reference evidence="2 3" key="1">
    <citation type="submission" date="2016-10" db="EMBL/GenBank/DDBJ databases">
        <authorList>
            <person name="de Groot N.N."/>
        </authorList>
    </citation>
    <scope>NUCLEOTIDE SEQUENCE [LARGE SCALE GENOMIC DNA]</scope>
    <source>
        <strain evidence="2 3">CGMCC 4.5739</strain>
    </source>
</reference>
<feature type="region of interest" description="Disordered" evidence="1">
    <location>
        <begin position="47"/>
        <end position="74"/>
    </location>
</feature>
<evidence type="ECO:0000313" key="3">
    <source>
        <dbReference type="Proteomes" id="UP000199207"/>
    </source>
</evidence>
<dbReference type="STRING" id="910347.SAMN05421773_11674"/>